<dbReference type="InterPro" id="IPR032514">
    <property type="entry name" value="GtaA_central"/>
</dbReference>
<evidence type="ECO:0000259" key="4">
    <source>
        <dbReference type="Pfam" id="PF16335"/>
    </source>
</evidence>
<feature type="chain" id="PRO_5041947008" description="DUF1793-domain-containing protein" evidence="3">
    <location>
        <begin position="18"/>
        <end position="874"/>
    </location>
</feature>
<keyword evidence="7" id="KW-1185">Reference proteome</keyword>
<evidence type="ECO:0000256" key="3">
    <source>
        <dbReference type="SAM" id="SignalP"/>
    </source>
</evidence>
<feature type="compositionally biased region" description="Low complexity" evidence="1">
    <location>
        <begin position="781"/>
        <end position="797"/>
    </location>
</feature>
<feature type="compositionally biased region" description="Polar residues" evidence="1">
    <location>
        <begin position="822"/>
        <end position="843"/>
    </location>
</feature>
<dbReference type="PANTHER" id="PTHR31987:SF1">
    <property type="entry name" value="GLUTAMINASE A"/>
    <property type="match status" value="1"/>
</dbReference>
<keyword evidence="3" id="KW-0732">Signal</keyword>
<name>A0AAD6ULD6_9AGAR</name>
<feature type="domain" description="Glutaminase A central" evidence="4">
    <location>
        <begin position="339"/>
        <end position="695"/>
    </location>
</feature>
<feature type="transmembrane region" description="Helical" evidence="2">
    <location>
        <begin position="732"/>
        <end position="755"/>
    </location>
</feature>
<dbReference type="EMBL" id="JARJCW010000170">
    <property type="protein sequence ID" value="KAJ7189656.1"/>
    <property type="molecule type" value="Genomic_DNA"/>
</dbReference>
<keyword evidence="2" id="KW-0472">Membrane</keyword>
<dbReference type="InterPro" id="IPR052743">
    <property type="entry name" value="Glutaminase_GtaA"/>
</dbReference>
<feature type="domain" description="Glutaminase A N-terminal" evidence="5">
    <location>
        <begin position="104"/>
        <end position="334"/>
    </location>
</feature>
<accession>A0AAD6ULD6</accession>
<evidence type="ECO:0000259" key="5">
    <source>
        <dbReference type="Pfam" id="PF17168"/>
    </source>
</evidence>
<feature type="region of interest" description="Disordered" evidence="1">
    <location>
        <begin position="709"/>
        <end position="728"/>
    </location>
</feature>
<sequence>MLLRHYLVWLGTQQLWAGWLVAGLVPQTFSPPAVPLAVRSPTFSCWLDMHNGSNPMTTWPTFWNDQHTLGWAGYIKVDGVAWHWMGSPGPGNAGTWLSTAITPTLTILTVQAGPISLNVTFLSPVEPSDLVRQSLPFRYVYVDGISTDGKAHSIQLYADISAEWVTNSLDTAIQWQTKQTGNTVYHRVNSAASSPTFQDVAEDSIAIHAIALTQPSRQSVIGTDQTLRAQVATNGPGITLNSDLPGQSGNVRAGDGKFPVLAHAVDLGTTDTISSIAWVVGVVRDPILTFAGVARHSYYLSQYETLDNAIDAFVVDFPAARDRALALDQQILQDAGAVSQNYADLVSLATRQTMAGVELTVSTNSTGGWDTSDVMAFMKDVGNSQRVNPTEMIYAAMPALMYFNASLIGSLLEPLLQFQNSSQYTSPYAAPDLGTSYPAAPGNTGNNSVYGIENSGNMLILVLAHARTTGDGSLIARYYNLLKQWADYLTTNSLIPAQELPADARDANLAQSHGNLTNLAIKGIIAIQAMSELSQIMGDVPQAQQYGSTAKNLLQSWTTMASSSGEVRWNYDDPSSGGLMYNFLADKLLQLNLLPFSTESSSFFSQPAASPSFGFPLSSDSGFFTRSDWTLFSAAASANSSTRDLLISGIHKRASLNTSFGTFADVYNVETGLGAGASTYPNGYSSPAQGAMFSVLALNVPNKTVIVPPQVGGSSSATAQPSPPTRAKKDTAAIIGGAVATVAVVALLSIALFYLHRRRRSRMDLLVASEPFTAQPSMAQRAETPSAPRTTTSPSEAGSRTEYVQRSKAAPYGPPASEPASPFSQAVSSTQPSFTGTMSSGTEQLRAEMENLRREVAQLRVNQGGARDAPPMYE</sequence>
<dbReference type="Proteomes" id="UP001219525">
    <property type="component" value="Unassembled WGS sequence"/>
</dbReference>
<dbReference type="GO" id="GO:0005975">
    <property type="term" value="P:carbohydrate metabolic process"/>
    <property type="evidence" value="ECO:0007669"/>
    <property type="project" value="InterPro"/>
</dbReference>
<dbReference type="InterPro" id="IPR012341">
    <property type="entry name" value="6hp_glycosidase-like_sf"/>
</dbReference>
<feature type="signal peptide" evidence="3">
    <location>
        <begin position="1"/>
        <end position="17"/>
    </location>
</feature>
<comment type="caution">
    <text evidence="6">The sequence shown here is derived from an EMBL/GenBank/DDBJ whole genome shotgun (WGS) entry which is preliminary data.</text>
</comment>
<evidence type="ECO:0000256" key="1">
    <source>
        <dbReference type="SAM" id="MobiDB-lite"/>
    </source>
</evidence>
<reference evidence="6" key="1">
    <citation type="submission" date="2023-03" db="EMBL/GenBank/DDBJ databases">
        <title>Massive genome expansion in bonnet fungi (Mycena s.s.) driven by repeated elements and novel gene families across ecological guilds.</title>
        <authorList>
            <consortium name="Lawrence Berkeley National Laboratory"/>
            <person name="Harder C.B."/>
            <person name="Miyauchi S."/>
            <person name="Viragh M."/>
            <person name="Kuo A."/>
            <person name="Thoen E."/>
            <person name="Andreopoulos B."/>
            <person name="Lu D."/>
            <person name="Skrede I."/>
            <person name="Drula E."/>
            <person name="Henrissat B."/>
            <person name="Morin E."/>
            <person name="Kohler A."/>
            <person name="Barry K."/>
            <person name="LaButti K."/>
            <person name="Morin E."/>
            <person name="Salamov A."/>
            <person name="Lipzen A."/>
            <person name="Mereny Z."/>
            <person name="Hegedus B."/>
            <person name="Baldrian P."/>
            <person name="Stursova M."/>
            <person name="Weitz H."/>
            <person name="Taylor A."/>
            <person name="Grigoriev I.V."/>
            <person name="Nagy L.G."/>
            <person name="Martin F."/>
            <person name="Kauserud H."/>
        </authorList>
    </citation>
    <scope>NUCLEOTIDE SEQUENCE</scope>
    <source>
        <strain evidence="6">9144</strain>
    </source>
</reference>
<dbReference type="InterPro" id="IPR033433">
    <property type="entry name" value="GtaA_N"/>
</dbReference>
<evidence type="ECO:0000313" key="6">
    <source>
        <dbReference type="EMBL" id="KAJ7189656.1"/>
    </source>
</evidence>
<proteinExistence type="predicted"/>
<dbReference type="Gene3D" id="1.50.10.10">
    <property type="match status" value="1"/>
</dbReference>
<keyword evidence="2" id="KW-0812">Transmembrane</keyword>
<evidence type="ECO:0000256" key="2">
    <source>
        <dbReference type="SAM" id="Phobius"/>
    </source>
</evidence>
<dbReference type="SUPFAM" id="SSF48208">
    <property type="entry name" value="Six-hairpin glycosidases"/>
    <property type="match status" value="1"/>
</dbReference>
<dbReference type="AlphaFoldDB" id="A0AAD6ULD6"/>
<evidence type="ECO:0000313" key="7">
    <source>
        <dbReference type="Proteomes" id="UP001219525"/>
    </source>
</evidence>
<protein>
    <recommendedName>
        <fullName evidence="8">DUF1793-domain-containing protein</fullName>
    </recommendedName>
</protein>
<dbReference type="PANTHER" id="PTHR31987">
    <property type="entry name" value="GLUTAMINASE A-RELATED"/>
    <property type="match status" value="1"/>
</dbReference>
<dbReference type="Pfam" id="PF17168">
    <property type="entry name" value="DUF5127"/>
    <property type="match status" value="1"/>
</dbReference>
<evidence type="ECO:0008006" key="8">
    <source>
        <dbReference type="Google" id="ProtNLM"/>
    </source>
</evidence>
<gene>
    <name evidence="6" type="ORF">GGX14DRAFT_484556</name>
</gene>
<organism evidence="6 7">
    <name type="scientific">Mycena pura</name>
    <dbReference type="NCBI Taxonomy" id="153505"/>
    <lineage>
        <taxon>Eukaryota</taxon>
        <taxon>Fungi</taxon>
        <taxon>Dikarya</taxon>
        <taxon>Basidiomycota</taxon>
        <taxon>Agaricomycotina</taxon>
        <taxon>Agaricomycetes</taxon>
        <taxon>Agaricomycetidae</taxon>
        <taxon>Agaricales</taxon>
        <taxon>Marasmiineae</taxon>
        <taxon>Mycenaceae</taxon>
        <taxon>Mycena</taxon>
    </lineage>
</organism>
<feature type="region of interest" description="Disordered" evidence="1">
    <location>
        <begin position="776"/>
        <end position="850"/>
    </location>
</feature>
<dbReference type="InterPro" id="IPR008928">
    <property type="entry name" value="6-hairpin_glycosidase_sf"/>
</dbReference>
<keyword evidence="2" id="KW-1133">Transmembrane helix</keyword>
<dbReference type="Pfam" id="PF16335">
    <property type="entry name" value="GtaA_6_Hairpin"/>
    <property type="match status" value="1"/>
</dbReference>
<dbReference type="GO" id="GO:0003824">
    <property type="term" value="F:catalytic activity"/>
    <property type="evidence" value="ECO:0007669"/>
    <property type="project" value="UniProtKB-ARBA"/>
</dbReference>